<dbReference type="Gene3D" id="3.30.1240.10">
    <property type="match status" value="1"/>
</dbReference>
<dbReference type="SUPFAM" id="SSF56784">
    <property type="entry name" value="HAD-like"/>
    <property type="match status" value="1"/>
</dbReference>
<gene>
    <name evidence="2" type="ORF">F8377_01085</name>
</gene>
<keyword evidence="3" id="KW-1185">Reference proteome</keyword>
<protein>
    <submittedName>
        <fullName evidence="2">HAD family hydrolase</fullName>
    </submittedName>
</protein>
<dbReference type="InterPro" id="IPR000150">
    <property type="entry name" value="Cof"/>
</dbReference>
<dbReference type="Proteomes" id="UP000436181">
    <property type="component" value="Unassembled WGS sequence"/>
</dbReference>
<dbReference type="PANTHER" id="PTHR10000:SF8">
    <property type="entry name" value="HAD SUPERFAMILY HYDROLASE-LIKE, TYPE 3"/>
    <property type="match status" value="1"/>
</dbReference>
<reference evidence="2 3" key="1">
    <citation type="submission" date="2019-10" db="EMBL/GenBank/DDBJ databases">
        <title>Corynebacterium sp novel species isolated from the respiratory tract of Marmot.</title>
        <authorList>
            <person name="Zhang G."/>
        </authorList>
    </citation>
    <scope>NUCLEOTIDE SEQUENCE [LARGE SCALE GENOMIC DNA]</scope>
    <source>
        <strain evidence="2 3">336</strain>
    </source>
</reference>
<dbReference type="EMBL" id="WBZJ01000001">
    <property type="protein sequence ID" value="KAB3523600.1"/>
    <property type="molecule type" value="Genomic_DNA"/>
</dbReference>
<organism evidence="2 3">
    <name type="scientific">Corynebacterium zhongnanshanii</name>
    <dbReference type="NCBI Taxonomy" id="2768834"/>
    <lineage>
        <taxon>Bacteria</taxon>
        <taxon>Bacillati</taxon>
        <taxon>Actinomycetota</taxon>
        <taxon>Actinomycetes</taxon>
        <taxon>Mycobacteriales</taxon>
        <taxon>Corynebacteriaceae</taxon>
        <taxon>Corynebacterium</taxon>
    </lineage>
</organism>
<dbReference type="Gene3D" id="3.40.50.1000">
    <property type="entry name" value="HAD superfamily/HAD-like"/>
    <property type="match status" value="1"/>
</dbReference>
<dbReference type="GO" id="GO:0016787">
    <property type="term" value="F:hydrolase activity"/>
    <property type="evidence" value="ECO:0007669"/>
    <property type="project" value="UniProtKB-KW"/>
</dbReference>
<keyword evidence="2" id="KW-0378">Hydrolase</keyword>
<dbReference type="PANTHER" id="PTHR10000">
    <property type="entry name" value="PHOSPHOSERINE PHOSPHATASE"/>
    <property type="match status" value="1"/>
</dbReference>
<dbReference type="InterPro" id="IPR036412">
    <property type="entry name" value="HAD-like_sf"/>
</dbReference>
<dbReference type="InterPro" id="IPR023214">
    <property type="entry name" value="HAD_sf"/>
</dbReference>
<evidence type="ECO:0000313" key="3">
    <source>
        <dbReference type="Proteomes" id="UP000436181"/>
    </source>
</evidence>
<accession>A0ABQ6VGQ0</accession>
<proteinExistence type="predicted"/>
<feature type="region of interest" description="Disordered" evidence="1">
    <location>
        <begin position="1"/>
        <end position="27"/>
    </location>
</feature>
<sequence>MDRSVPQEAPPAEPHAGPSAEPPAEPPLLVVSDIDGTLVDSRERVSPRMRELVVAMKRAGTVFTLASGRPARWLLPILEQLPVRPVCVCANGAVTYDSATDTVLHARTLAPEVMSQVVETIAAHYPQLGFGVERAGAGAFDADGNLFAVSRTFQHVWAEEAHVVEPMDQLTGTPATKLLVRSPNMTSAELFELVNPLVDHTVANVTYSWDGGLVEIAAPGVSKRLALEELAADLGVDRRQVVAFGDMPNDVDMIRWAGWGVAMGNADASLSSIADEITTTNDDDGVARVLSRWFSADSSGH</sequence>
<dbReference type="CDD" id="cd07516">
    <property type="entry name" value="HAD_Pase"/>
    <property type="match status" value="1"/>
</dbReference>
<dbReference type="InterPro" id="IPR006379">
    <property type="entry name" value="HAD-SF_hydro_IIB"/>
</dbReference>
<dbReference type="Pfam" id="PF08282">
    <property type="entry name" value="Hydrolase_3"/>
    <property type="match status" value="1"/>
</dbReference>
<name>A0ABQ6VGQ0_9CORY</name>
<dbReference type="NCBIfam" id="TIGR01484">
    <property type="entry name" value="HAD-SF-IIB"/>
    <property type="match status" value="1"/>
</dbReference>
<evidence type="ECO:0000313" key="2">
    <source>
        <dbReference type="EMBL" id="KAB3523600.1"/>
    </source>
</evidence>
<evidence type="ECO:0000256" key="1">
    <source>
        <dbReference type="SAM" id="MobiDB-lite"/>
    </source>
</evidence>
<dbReference type="NCBIfam" id="TIGR00099">
    <property type="entry name" value="Cof-subfamily"/>
    <property type="match status" value="1"/>
</dbReference>
<comment type="caution">
    <text evidence="2">The sequence shown here is derived from an EMBL/GenBank/DDBJ whole genome shotgun (WGS) entry which is preliminary data.</text>
</comment>